<gene>
    <name evidence="1" type="ORF">CKU37_08875</name>
</gene>
<proteinExistence type="predicted"/>
<name>A0AA45HTS2_STRSL</name>
<dbReference type="AlphaFoldDB" id="A0AA45HTS2"/>
<dbReference type="Proteomes" id="UP000248776">
    <property type="component" value="Unassembled WGS sequence"/>
</dbReference>
<accession>A0AA45HTS2</accession>
<evidence type="ECO:0000313" key="2">
    <source>
        <dbReference type="Proteomes" id="UP000248776"/>
    </source>
</evidence>
<dbReference type="RefSeq" id="WP_110981340.1">
    <property type="nucleotide sequence ID" value="NZ_JADPEB010000003.1"/>
</dbReference>
<comment type="caution">
    <text evidence="1">The sequence shown here is derived from an EMBL/GenBank/DDBJ whole genome shotgun (WGS) entry which is preliminary data.</text>
</comment>
<reference evidence="1 2" key="1">
    <citation type="submission" date="2017-08" db="EMBL/GenBank/DDBJ databases">
        <title>Streptococcus salivarius strain HS0302 Genome.</title>
        <authorList>
            <person name="Smith J."/>
            <person name="Deng P."/>
            <person name="Geng M."/>
        </authorList>
    </citation>
    <scope>NUCLEOTIDE SEQUENCE [LARGE SCALE GENOMIC DNA]</scope>
    <source>
        <strain evidence="1 2">HS0302</strain>
    </source>
</reference>
<sequence length="121" mass="13931">MQRSPFFKENINQSVVKRYTVENTVCTNLFELKLEGIFLITANIVGTISDLYYLENERVRKGDTICTLNYLGVCYSLSADFDLMIIKSYQGISSVIEWGAPIFLIRKDIMVEGYINYGNYL</sequence>
<organism evidence="1 2">
    <name type="scientific">Streptococcus salivarius</name>
    <dbReference type="NCBI Taxonomy" id="1304"/>
    <lineage>
        <taxon>Bacteria</taxon>
        <taxon>Bacillati</taxon>
        <taxon>Bacillota</taxon>
        <taxon>Bacilli</taxon>
        <taxon>Lactobacillales</taxon>
        <taxon>Streptococcaceae</taxon>
        <taxon>Streptococcus</taxon>
    </lineage>
</organism>
<dbReference type="EMBL" id="NSIW01000018">
    <property type="protein sequence ID" value="PZD55801.1"/>
    <property type="molecule type" value="Genomic_DNA"/>
</dbReference>
<dbReference type="InterPro" id="IPR011053">
    <property type="entry name" value="Single_hybrid_motif"/>
</dbReference>
<dbReference type="SUPFAM" id="SSF51230">
    <property type="entry name" value="Single hybrid motif"/>
    <property type="match status" value="1"/>
</dbReference>
<evidence type="ECO:0000313" key="1">
    <source>
        <dbReference type="EMBL" id="PZD55801.1"/>
    </source>
</evidence>
<protein>
    <submittedName>
        <fullName evidence="1">Uncharacterized protein</fullName>
    </submittedName>
</protein>